<dbReference type="Gene3D" id="3.40.250.10">
    <property type="entry name" value="Rhodanese-like domain"/>
    <property type="match status" value="1"/>
</dbReference>
<name>A0A0D7M157_CITFR</name>
<evidence type="ECO:0000313" key="11">
    <source>
        <dbReference type="EMBL" id="HAT3901213.1"/>
    </source>
</evidence>
<dbReference type="SUPFAM" id="SSF52821">
    <property type="entry name" value="Rhodanese/Cell cycle control phosphatase"/>
    <property type="match status" value="1"/>
</dbReference>
<evidence type="ECO:0000259" key="4">
    <source>
        <dbReference type="PROSITE" id="PS50206"/>
    </source>
</evidence>
<reference evidence="13" key="11">
    <citation type="submission" date="2023-10" db="EMBL/GenBank/DDBJ databases">
        <title>Fecal carriage and genetic characteristics of carbapenem-resistant Enterobacterales among healthy adults from four provinces of China.</title>
        <authorList>
            <person name="Li Y."/>
            <person name="Zhang R."/>
        </authorList>
    </citation>
    <scope>NUCLEOTIDE SEQUENCE</scope>
    <source>
        <strain evidence="13">HN-136</strain>
    </source>
</reference>
<reference evidence="7" key="8">
    <citation type="submission" date="2021-07" db="EMBL/GenBank/DDBJ databases">
        <authorList>
            <consortium name="Clinical and Environmental Microbiology Branch: Whole genome sequencing antimicrobial resistance pathogens in the healthcare setting"/>
        </authorList>
    </citation>
    <scope>NUCLEOTIDE SEQUENCE</scope>
    <source>
        <strain evidence="7">2021DK-00049</strain>
        <strain evidence="9">2023GN-00102</strain>
        <strain evidence="8">2023GN-00287</strain>
    </source>
</reference>
<dbReference type="InterPro" id="IPR014323">
    <property type="entry name" value="PspE"/>
</dbReference>
<sequence>MLKKSVLALALVIGMPVYAAEHWIDVRVPEQYQQQHIQGAVNIPLKEIKARIVTEVPDKNDTVKLYCNSGRQSGQAKDMLTEMGYTQVTNEGGINQIALPKVENK</sequence>
<dbReference type="Proteomes" id="UP001164536">
    <property type="component" value="Chromosome"/>
</dbReference>
<evidence type="ECO:0000256" key="2">
    <source>
        <dbReference type="PIRSR" id="PIRSR614323-2"/>
    </source>
</evidence>
<reference evidence="12 16" key="2">
    <citation type="journal article" date="2017" name="PLoS ONE">
        <title>Genomic and phenotypic characterisation of fluoroquinolone resistance mechanisms in Enterobacteriaceae in Durban, South Africa.</title>
        <authorList>
            <person name="Osei Sekyere J."/>
            <person name="Amoako D.G."/>
        </authorList>
    </citation>
    <scope>NUCLEOTIDE SEQUENCE [LARGE SCALE GENOMIC DNA]</scope>
    <source>
        <strain evidence="12 16">ST62:944112508</strain>
    </source>
</reference>
<dbReference type="NCBIfam" id="TIGR02981">
    <property type="entry name" value="phageshock_pspE"/>
    <property type="match status" value="1"/>
</dbReference>
<dbReference type="InterPro" id="IPR036873">
    <property type="entry name" value="Rhodanese-like_dom_sf"/>
</dbReference>
<gene>
    <name evidence="10" type="primary">pspE</name>
    <name evidence="6" type="ORF">AI2935V1_2425</name>
    <name evidence="5" type="ORF">AM363_16190</name>
    <name evidence="12" type="ORF">AN672_12615</name>
    <name evidence="14" type="ORF">HV178_11450</name>
    <name evidence="10" type="ORF">I9Y29_002166</name>
    <name evidence="11" type="ORF">I9Y29_005756</name>
    <name evidence="7" type="ORF">KY227_004322</name>
    <name evidence="15" type="ORF">O4000_11430</name>
    <name evidence="9" type="ORF">PQQ21_002037</name>
    <name evidence="13" type="ORF">RYZ67_17780</name>
    <name evidence="8" type="ORF">SGX49_004229</name>
</gene>
<dbReference type="EMBL" id="LJEB01000051">
    <property type="protein sequence ID" value="KPR55160.1"/>
    <property type="molecule type" value="Genomic_DNA"/>
</dbReference>
<dbReference type="EMBL" id="ABBJDF010000029">
    <property type="protein sequence ID" value="EHT9941186.1"/>
    <property type="molecule type" value="Genomic_DNA"/>
</dbReference>
<evidence type="ECO:0000313" key="5">
    <source>
        <dbReference type="EMBL" id="AXZ48361.1"/>
    </source>
</evidence>
<reference evidence="18" key="5">
    <citation type="submission" date="2020-06" db="EMBL/GenBank/DDBJ databases">
        <title>REHAB project genomes.</title>
        <authorList>
            <person name="Shaw L.P."/>
        </authorList>
    </citation>
    <scope>NUCLEOTIDE SEQUENCE [LARGE SCALE GENOMIC DNA]</scope>
    <source>
        <strain evidence="18">RHBSTW-00370</strain>
    </source>
</reference>
<dbReference type="SMART" id="SM00450">
    <property type="entry name" value="RHOD"/>
    <property type="match status" value="1"/>
</dbReference>
<feature type="active site" description="Cysteine persulfide intermediate" evidence="1">
    <location>
        <position position="67"/>
    </location>
</feature>
<keyword evidence="10" id="KW-0808">Transferase</keyword>
<feature type="domain" description="Rhodanese" evidence="4">
    <location>
        <begin position="24"/>
        <end position="103"/>
    </location>
</feature>
<evidence type="ECO:0000313" key="16">
    <source>
        <dbReference type="Proteomes" id="UP000050520"/>
    </source>
</evidence>
<dbReference type="PANTHER" id="PTHR45431">
    <property type="entry name" value="RHODANESE-LIKE DOMAIN-CONTAINING PROTEIN 15, CHLOROPLASTIC"/>
    <property type="match status" value="1"/>
</dbReference>
<dbReference type="EMBL" id="JAWPBU010000023">
    <property type="protein sequence ID" value="MDW2760314.1"/>
    <property type="molecule type" value="Genomic_DNA"/>
</dbReference>
<dbReference type="EMBL" id="OW995941">
    <property type="protein sequence ID" value="CAH6589333.1"/>
    <property type="molecule type" value="Genomic_DNA"/>
</dbReference>
<keyword evidence="3" id="KW-0732">Signal</keyword>
<feature type="signal peptide" evidence="3">
    <location>
        <begin position="1"/>
        <end position="19"/>
    </location>
</feature>
<evidence type="ECO:0000313" key="8">
    <source>
        <dbReference type="EMBL" id="ELV3681740.1"/>
    </source>
</evidence>
<dbReference type="EMBL" id="CP032184">
    <property type="protein sequence ID" value="AXZ48361.1"/>
    <property type="molecule type" value="Genomic_DNA"/>
</dbReference>
<dbReference type="EMBL" id="DACSXJ010000011">
    <property type="protein sequence ID" value="HAT3897739.1"/>
    <property type="molecule type" value="Genomic_DNA"/>
</dbReference>
<dbReference type="GO" id="GO:0004792">
    <property type="term" value="F:thiosulfate-cyanide sulfurtransferase activity"/>
    <property type="evidence" value="ECO:0007669"/>
    <property type="project" value="UniProtKB-EC"/>
</dbReference>
<dbReference type="Proteomes" id="UP001278087">
    <property type="component" value="Unassembled WGS sequence"/>
</dbReference>
<dbReference type="PROSITE" id="PS50206">
    <property type="entry name" value="RHODANESE_3"/>
    <property type="match status" value="1"/>
</dbReference>
<evidence type="ECO:0000313" key="9">
    <source>
        <dbReference type="EMBL" id="EMN4144785.1"/>
    </source>
</evidence>
<evidence type="ECO:0000313" key="6">
    <source>
        <dbReference type="EMBL" id="CAH6589333.1"/>
    </source>
</evidence>
<evidence type="ECO:0000313" key="14">
    <source>
        <dbReference type="EMBL" id="QLV30558.1"/>
    </source>
</evidence>
<dbReference type="InterPro" id="IPR052367">
    <property type="entry name" value="Thiosulfate_ST/Rhodanese-like"/>
</dbReference>
<evidence type="ECO:0000313" key="12">
    <source>
        <dbReference type="EMBL" id="KPR55160.1"/>
    </source>
</evidence>
<evidence type="ECO:0000256" key="1">
    <source>
        <dbReference type="PIRSR" id="PIRSR614323-1"/>
    </source>
</evidence>
<evidence type="ECO:0000313" key="15">
    <source>
        <dbReference type="EMBL" id="WAZ59469.1"/>
    </source>
</evidence>
<dbReference type="EMBL" id="DACSXJ010000163">
    <property type="protein sequence ID" value="HAT3901213.1"/>
    <property type="molecule type" value="Genomic_DNA"/>
</dbReference>
<dbReference type="EMBL" id="CP114564">
    <property type="protein sequence ID" value="WAZ59469.1"/>
    <property type="molecule type" value="Genomic_DNA"/>
</dbReference>
<dbReference type="Pfam" id="PF00581">
    <property type="entry name" value="Rhodanese"/>
    <property type="match status" value="1"/>
</dbReference>
<reference evidence="5 17" key="4">
    <citation type="submission" date="2018-09" db="EMBL/GenBank/DDBJ databases">
        <title>Whole genome sequencing of Citrobacter freundii AR_0116.</title>
        <authorList>
            <person name="Conlan S."/>
            <person name="Thomas P.J."/>
            <person name="Mullikin J."/>
            <person name="Frank K.M."/>
            <person name="Segre J.A."/>
        </authorList>
    </citation>
    <scope>NUCLEOTIDE SEQUENCE [LARGE SCALE GENOMIC DNA]</scope>
    <source>
        <strain evidence="5 17">AR_0116</strain>
    </source>
</reference>
<dbReference type="NCBIfam" id="NF007627">
    <property type="entry name" value="PRK10287.1"/>
    <property type="match status" value="1"/>
</dbReference>
<evidence type="ECO:0000256" key="3">
    <source>
        <dbReference type="SAM" id="SignalP"/>
    </source>
</evidence>
<dbReference type="EMBL" id="ABOSXX010000029">
    <property type="protein sequence ID" value="ELV3681740.1"/>
    <property type="molecule type" value="Genomic_DNA"/>
</dbReference>
<feature type="chain" id="PRO_5015036154" evidence="3">
    <location>
        <begin position="20"/>
        <end position="105"/>
    </location>
</feature>
<dbReference type="GeneID" id="87001097"/>
<dbReference type="Proteomes" id="UP000263627">
    <property type="component" value="Chromosome"/>
</dbReference>
<reference evidence="15" key="10">
    <citation type="submission" date="2022-12" db="EMBL/GenBank/DDBJ databases">
        <title>2953647.</title>
        <authorList>
            <person name="Hergert J."/>
            <person name="Casey R."/>
            <person name="Wagner J."/>
            <person name="Young E.L."/>
            <person name="Oakeson K.F."/>
        </authorList>
    </citation>
    <scope>NUCLEOTIDE SEQUENCE</scope>
    <source>
        <strain evidence="15">2953647</strain>
    </source>
</reference>
<accession>A0A0D7M157</accession>
<dbReference type="Proteomes" id="UP001279522">
    <property type="component" value="Unassembled WGS sequence"/>
</dbReference>
<evidence type="ECO:0000313" key="18">
    <source>
        <dbReference type="Proteomes" id="UP000512222"/>
    </source>
</evidence>
<dbReference type="AlphaFoldDB" id="A0A0D7M157"/>
<reference evidence="10" key="3">
    <citation type="journal article" date="2018" name="Genome Biol.">
        <title>SKESA: strategic k-mer extension for scrupulous assemblies.</title>
        <authorList>
            <person name="Souvorov A."/>
            <person name="Agarwala R."/>
            <person name="Lipman D.J."/>
        </authorList>
    </citation>
    <scope>NUCLEOTIDE SEQUENCE</scope>
    <source>
        <strain evidence="10">O50</strain>
    </source>
</reference>
<reference evidence="14" key="7">
    <citation type="journal article" date="2021" name="Microb. Genom.">
        <title>A genomic epidemiological study shows that prevalence of antimicrobial resistance in Enterobacterales is associated with the livestock host, as well as antimicrobial usage.</title>
        <authorList>
            <person name="AbuOun M."/>
            <person name="Jones H."/>
            <person name="Stubberfield E."/>
            <person name="Gilson D."/>
            <person name="Shaw L.P."/>
            <person name="Hubbard A.T.M."/>
            <person name="Chau K.K."/>
            <person name="Sebra R."/>
            <person name="Peto T.E.A."/>
            <person name="Crook D.W."/>
            <person name="Read D.S."/>
            <person name="Gweon H.S."/>
            <person name="Walker A.S."/>
            <person name="Stoesser N."/>
            <person name="Smith R.P."/>
            <person name="Anjum M.F."/>
            <person name="On Behalf Of The Rehab Consortium."/>
        </authorList>
    </citation>
    <scope>NUCLEOTIDE SEQUENCE</scope>
    <source>
        <strain evidence="14">RHBSTW-00370</strain>
    </source>
</reference>
<evidence type="ECO:0000313" key="13">
    <source>
        <dbReference type="EMBL" id="MDW2760314.1"/>
    </source>
</evidence>
<dbReference type="Proteomes" id="UP000789647">
    <property type="component" value="Chromosome"/>
</dbReference>
<dbReference type="InterPro" id="IPR001763">
    <property type="entry name" value="Rhodanese-like_dom"/>
</dbReference>
<dbReference type="EMBL" id="CP056573">
    <property type="protein sequence ID" value="QLV30558.1"/>
    <property type="molecule type" value="Genomic_DNA"/>
</dbReference>
<keyword evidence="19" id="KW-1185">Reference proteome</keyword>
<dbReference type="RefSeq" id="WP_003020447.1">
    <property type="nucleotide sequence ID" value="NZ_AP026940.1"/>
</dbReference>
<reference evidence="6" key="9">
    <citation type="submission" date="2022-05" db="EMBL/GenBank/DDBJ databases">
        <authorList>
            <person name="Alioto T."/>
            <person name="Alioto T."/>
            <person name="Gomez Garrido J."/>
        </authorList>
    </citation>
    <scope>NUCLEOTIDE SEQUENCE</scope>
    <source>
        <strain evidence="6">112</strain>
    </source>
</reference>
<reference evidence="16" key="1">
    <citation type="submission" date="2015-09" db="EMBL/GenBank/DDBJ databases">
        <title>Prevalence of NDMs in South Africa.</title>
        <authorList>
            <person name="Osei Sekyere J."/>
            <person name="Govinden U."/>
            <person name="Essack S."/>
            <person name="Haldorsen B."/>
            <person name="Samuelsen O."/>
            <person name="Aasnaes B."/>
            <person name="Sundsfjord A."/>
        </authorList>
    </citation>
    <scope>NUCLEOTIDE SEQUENCE [LARGE SCALE GENOMIC DNA]</scope>
    <source>
        <strain evidence="16">ST62:944112508</strain>
    </source>
</reference>
<protein>
    <submittedName>
        <fullName evidence="10">Thiosulfate sulfurtransferase PspE</fullName>
        <ecNumber evidence="10">2.8.1.1</ecNumber>
    </submittedName>
    <submittedName>
        <fullName evidence="12">Thiosulfate--cyanide sulfurtransferase</fullName>
    </submittedName>
</protein>
<dbReference type="PANTHER" id="PTHR45431:SF3">
    <property type="entry name" value="RHODANESE-LIKE DOMAIN-CONTAINING PROTEIN 15, CHLOROPLASTIC"/>
    <property type="match status" value="1"/>
</dbReference>
<evidence type="ECO:0000313" key="19">
    <source>
        <dbReference type="Proteomes" id="UP001164536"/>
    </source>
</evidence>
<reference evidence="10" key="6">
    <citation type="submission" date="2020-09" db="EMBL/GenBank/DDBJ databases">
        <authorList>
            <consortium name="NCBI Pathogen Detection Project"/>
        </authorList>
    </citation>
    <scope>NUCLEOTIDE SEQUENCE</scope>
    <source>
        <strain evidence="10">O50</strain>
    </source>
</reference>
<proteinExistence type="predicted"/>
<feature type="site" description="May be important for providing the necessary conformational flexibility for enzymatic catalysis" evidence="2">
    <location>
        <position position="93"/>
    </location>
</feature>
<dbReference type="EC" id="2.8.1.1" evidence="10"/>
<dbReference type="Proteomes" id="UP000050520">
    <property type="component" value="Unassembled WGS sequence"/>
</dbReference>
<dbReference type="CDD" id="cd00158">
    <property type="entry name" value="RHOD"/>
    <property type="match status" value="1"/>
</dbReference>
<dbReference type="Proteomes" id="UP000855471">
    <property type="component" value="Unassembled WGS sequence"/>
</dbReference>
<dbReference type="EMBL" id="ABKLER030000007">
    <property type="protein sequence ID" value="EMN4144785.1"/>
    <property type="molecule type" value="Genomic_DNA"/>
</dbReference>
<dbReference type="Proteomes" id="UP000512222">
    <property type="component" value="Chromosome"/>
</dbReference>
<evidence type="ECO:0000313" key="17">
    <source>
        <dbReference type="Proteomes" id="UP000263627"/>
    </source>
</evidence>
<organism evidence="10">
    <name type="scientific">Citrobacter freundii</name>
    <dbReference type="NCBI Taxonomy" id="546"/>
    <lineage>
        <taxon>Bacteria</taxon>
        <taxon>Pseudomonadati</taxon>
        <taxon>Pseudomonadota</taxon>
        <taxon>Gammaproteobacteria</taxon>
        <taxon>Enterobacterales</taxon>
        <taxon>Enterobacteriaceae</taxon>
        <taxon>Citrobacter</taxon>
        <taxon>Citrobacter freundii complex</taxon>
    </lineage>
</organism>
<evidence type="ECO:0000313" key="10">
    <source>
        <dbReference type="EMBL" id="HAT3897739.1"/>
    </source>
</evidence>
<evidence type="ECO:0000313" key="7">
    <source>
        <dbReference type="EMBL" id="EHT9941186.1"/>
    </source>
</evidence>